<dbReference type="Pfam" id="PF08044">
    <property type="entry name" value="DUF1707"/>
    <property type="match status" value="1"/>
</dbReference>
<dbReference type="InterPro" id="IPR012551">
    <property type="entry name" value="DUF1707_SHOCT-like"/>
</dbReference>
<feature type="domain" description="DUF1707" evidence="1">
    <location>
        <begin position="11"/>
        <end position="63"/>
    </location>
</feature>
<dbReference type="PANTHER" id="PTHR40763">
    <property type="entry name" value="MEMBRANE PROTEIN-RELATED"/>
    <property type="match status" value="1"/>
</dbReference>
<proteinExistence type="predicted"/>
<name>A0ABW1J614_9PSEU</name>
<organism evidence="2 3">
    <name type="scientific">Pseudonocardia hispaniensis</name>
    <dbReference type="NCBI Taxonomy" id="904933"/>
    <lineage>
        <taxon>Bacteria</taxon>
        <taxon>Bacillati</taxon>
        <taxon>Actinomycetota</taxon>
        <taxon>Actinomycetes</taxon>
        <taxon>Pseudonocardiales</taxon>
        <taxon>Pseudonocardiaceae</taxon>
        <taxon>Pseudonocardia</taxon>
    </lineage>
</organism>
<evidence type="ECO:0000313" key="3">
    <source>
        <dbReference type="Proteomes" id="UP001596302"/>
    </source>
</evidence>
<sequence>MQPPSGGSRGIRISDADRERAAQRLHQALAEGRITVAELEERLTAVYAARYADDLTPPLADLPDVTAPVLSTPAGPPTILRAGVGGLRRTGVWRVPARLRVHSGMGSVLLDFTDAELPHPVVEVELQLGAGSARLLVPAGATADIDGLVSGMGSVRSKVPATPVPGHPHFRVYGRSGLGSVTVRRRYRFAGITF</sequence>
<dbReference type="RefSeq" id="WP_379586868.1">
    <property type="nucleotide sequence ID" value="NZ_JBHSQW010000035.1"/>
</dbReference>
<dbReference type="Proteomes" id="UP001596302">
    <property type="component" value="Unassembled WGS sequence"/>
</dbReference>
<keyword evidence="3" id="KW-1185">Reference proteome</keyword>
<dbReference type="EMBL" id="JBHSQW010000035">
    <property type="protein sequence ID" value="MFC5996226.1"/>
    <property type="molecule type" value="Genomic_DNA"/>
</dbReference>
<dbReference type="PANTHER" id="PTHR40763:SF5">
    <property type="entry name" value="MEMBRANE PROTEIN"/>
    <property type="match status" value="1"/>
</dbReference>
<protein>
    <submittedName>
        <fullName evidence="2">DUF1707 domain-containing protein</fullName>
    </submittedName>
</protein>
<comment type="caution">
    <text evidence="2">The sequence shown here is derived from an EMBL/GenBank/DDBJ whole genome shotgun (WGS) entry which is preliminary data.</text>
</comment>
<evidence type="ECO:0000259" key="1">
    <source>
        <dbReference type="Pfam" id="PF08044"/>
    </source>
</evidence>
<reference evidence="3" key="1">
    <citation type="journal article" date="2019" name="Int. J. Syst. Evol. Microbiol.">
        <title>The Global Catalogue of Microorganisms (GCM) 10K type strain sequencing project: providing services to taxonomists for standard genome sequencing and annotation.</title>
        <authorList>
            <consortium name="The Broad Institute Genomics Platform"/>
            <consortium name="The Broad Institute Genome Sequencing Center for Infectious Disease"/>
            <person name="Wu L."/>
            <person name="Ma J."/>
        </authorList>
    </citation>
    <scope>NUCLEOTIDE SEQUENCE [LARGE SCALE GENOMIC DNA]</scope>
    <source>
        <strain evidence="3">CCM 8391</strain>
    </source>
</reference>
<evidence type="ECO:0000313" key="2">
    <source>
        <dbReference type="EMBL" id="MFC5996226.1"/>
    </source>
</evidence>
<gene>
    <name evidence="2" type="ORF">ACFQE5_18635</name>
</gene>
<accession>A0ABW1J614</accession>